<evidence type="ECO:0000313" key="2">
    <source>
        <dbReference type="EMBL" id="KAK2595381.1"/>
    </source>
</evidence>
<accession>A0AAJ0CLQ7</accession>
<dbReference type="AlphaFoldDB" id="A0AAJ0CLQ7"/>
<dbReference type="Proteomes" id="UP001251528">
    <property type="component" value="Unassembled WGS sequence"/>
</dbReference>
<reference evidence="2" key="1">
    <citation type="submission" date="2023-06" db="EMBL/GenBank/DDBJ databases">
        <title>Conoideocrella luteorostrata (Hypocreales: Clavicipitaceae), a potential biocontrol fungus for elongate hemlock scale in United States Christmas tree production areas.</title>
        <authorList>
            <person name="Barrett H."/>
            <person name="Lovett B."/>
            <person name="Macias A.M."/>
            <person name="Stajich J.E."/>
            <person name="Kasson M.T."/>
        </authorList>
    </citation>
    <scope>NUCLEOTIDE SEQUENCE</scope>
    <source>
        <strain evidence="2">ARSEF 14590</strain>
    </source>
</reference>
<keyword evidence="3" id="KW-1185">Reference proteome</keyword>
<gene>
    <name evidence="2" type="ORF">QQS21_006917</name>
</gene>
<name>A0AAJ0CLQ7_9HYPO</name>
<keyword evidence="1" id="KW-0732">Signal</keyword>
<evidence type="ECO:0000313" key="3">
    <source>
        <dbReference type="Proteomes" id="UP001251528"/>
    </source>
</evidence>
<protein>
    <submittedName>
        <fullName evidence="2">Uncharacterized protein</fullName>
    </submittedName>
</protein>
<proteinExistence type="predicted"/>
<comment type="caution">
    <text evidence="2">The sequence shown here is derived from an EMBL/GenBank/DDBJ whole genome shotgun (WGS) entry which is preliminary data.</text>
</comment>
<feature type="chain" id="PRO_5042466274" evidence="1">
    <location>
        <begin position="23"/>
        <end position="205"/>
    </location>
</feature>
<dbReference type="EMBL" id="JASWJB010000134">
    <property type="protein sequence ID" value="KAK2595381.1"/>
    <property type="molecule type" value="Genomic_DNA"/>
</dbReference>
<organism evidence="2 3">
    <name type="scientific">Conoideocrella luteorostrata</name>
    <dbReference type="NCBI Taxonomy" id="1105319"/>
    <lineage>
        <taxon>Eukaryota</taxon>
        <taxon>Fungi</taxon>
        <taxon>Dikarya</taxon>
        <taxon>Ascomycota</taxon>
        <taxon>Pezizomycotina</taxon>
        <taxon>Sordariomycetes</taxon>
        <taxon>Hypocreomycetidae</taxon>
        <taxon>Hypocreales</taxon>
        <taxon>Clavicipitaceae</taxon>
        <taxon>Conoideocrella</taxon>
    </lineage>
</organism>
<evidence type="ECO:0000256" key="1">
    <source>
        <dbReference type="SAM" id="SignalP"/>
    </source>
</evidence>
<sequence length="205" mass="22650">MLFTALPSLLFAVVTFAFSASGKRVNTASDLHFYVRSRNPVTNNRKLALRPYLHDEAFGHPNGTTHYVGVDSTSPELVANMSAGGLYSTSSATLRHTAYLNLQQGFPDPGQTEQYLVFFANYTELPQAADNDWTLSVGQGIFDLRHNQPADTEASFALCEADFNLNFGPWYDLTYVWYTGTPAPLKKCEYITIESIQAGSRGSTN</sequence>
<feature type="signal peptide" evidence="1">
    <location>
        <begin position="1"/>
        <end position="22"/>
    </location>
</feature>